<dbReference type="PANTHER" id="PTHR30561">
    <property type="entry name" value="SMR FAMILY PROTON-DEPENDENT DRUG EFFLUX TRANSPORTER SUGE"/>
    <property type="match status" value="1"/>
</dbReference>
<evidence type="ECO:0000256" key="3">
    <source>
        <dbReference type="ARBA" id="ARBA00022475"/>
    </source>
</evidence>
<dbReference type="AlphaFoldDB" id="A0A511N670"/>
<evidence type="ECO:0000256" key="8">
    <source>
        <dbReference type="SAM" id="Phobius"/>
    </source>
</evidence>
<dbReference type="GO" id="GO:0022857">
    <property type="term" value="F:transmembrane transporter activity"/>
    <property type="evidence" value="ECO:0007669"/>
    <property type="project" value="InterPro"/>
</dbReference>
<dbReference type="Pfam" id="PF00893">
    <property type="entry name" value="Multi_Drug_Res"/>
    <property type="match status" value="1"/>
</dbReference>
<dbReference type="InterPro" id="IPR000390">
    <property type="entry name" value="Small_drug/metabolite_transptr"/>
</dbReference>
<evidence type="ECO:0000256" key="5">
    <source>
        <dbReference type="ARBA" id="ARBA00022989"/>
    </source>
</evidence>
<accession>A0A511N670</accession>
<evidence type="ECO:0000313" key="10">
    <source>
        <dbReference type="Proteomes" id="UP000321306"/>
    </source>
</evidence>
<evidence type="ECO:0000256" key="1">
    <source>
        <dbReference type="ARBA" id="ARBA00004651"/>
    </source>
</evidence>
<evidence type="ECO:0000256" key="2">
    <source>
        <dbReference type="ARBA" id="ARBA00022448"/>
    </source>
</evidence>
<sequence length="109" mass="11832">MNGWMWLLLAGIFEIGFTTAMKLQQQNESYGIVFLVCVILSFECLSKAIKTIPLSTGYAIWTGIGAVGTLIVGAVLFQETLSPLRMLLLILLIAVLVGLKFATPQKKAA</sequence>
<comment type="subcellular location">
    <subcellularLocation>
        <location evidence="1 7">Cell membrane</location>
        <topology evidence="1 7">Multi-pass membrane protein</topology>
    </subcellularLocation>
</comment>
<comment type="caution">
    <text evidence="9">The sequence shown here is derived from an EMBL/GenBank/DDBJ whole genome shotgun (WGS) entry which is preliminary data.</text>
</comment>
<dbReference type="Proteomes" id="UP000321306">
    <property type="component" value="Unassembled WGS sequence"/>
</dbReference>
<protein>
    <submittedName>
        <fullName evidence="9">QacE family quaternary ammonium compound efflux SMR transporter</fullName>
    </submittedName>
</protein>
<keyword evidence="10" id="KW-1185">Reference proteome</keyword>
<evidence type="ECO:0000313" key="9">
    <source>
        <dbReference type="EMBL" id="GEM48360.1"/>
    </source>
</evidence>
<reference evidence="9 10" key="1">
    <citation type="submission" date="2019-07" db="EMBL/GenBank/DDBJ databases">
        <title>Whole genome shotgun sequence of Deinococcus cellulosilyticus NBRC 106333.</title>
        <authorList>
            <person name="Hosoyama A."/>
            <person name="Uohara A."/>
            <person name="Ohji S."/>
            <person name="Ichikawa N."/>
        </authorList>
    </citation>
    <scope>NUCLEOTIDE SEQUENCE [LARGE SCALE GENOMIC DNA]</scope>
    <source>
        <strain evidence="9 10">NBRC 106333</strain>
    </source>
</reference>
<name>A0A511N670_DEIC1</name>
<evidence type="ECO:0000256" key="6">
    <source>
        <dbReference type="ARBA" id="ARBA00023136"/>
    </source>
</evidence>
<dbReference type="FunFam" id="1.10.3730.20:FF:000001">
    <property type="entry name" value="Quaternary ammonium compound resistance transporter SugE"/>
    <property type="match status" value="1"/>
</dbReference>
<evidence type="ECO:0000256" key="4">
    <source>
        <dbReference type="ARBA" id="ARBA00022692"/>
    </source>
</evidence>
<dbReference type="InterPro" id="IPR045324">
    <property type="entry name" value="Small_multidrug_res"/>
</dbReference>
<feature type="transmembrane region" description="Helical" evidence="8">
    <location>
        <begin position="30"/>
        <end position="46"/>
    </location>
</feature>
<keyword evidence="3" id="KW-1003">Cell membrane</keyword>
<keyword evidence="4 7" id="KW-0812">Transmembrane</keyword>
<keyword evidence="6 8" id="KW-0472">Membrane</keyword>
<dbReference type="SUPFAM" id="SSF103481">
    <property type="entry name" value="Multidrug resistance efflux transporter EmrE"/>
    <property type="match status" value="1"/>
</dbReference>
<feature type="transmembrane region" description="Helical" evidence="8">
    <location>
        <begin position="83"/>
        <end position="102"/>
    </location>
</feature>
<feature type="transmembrane region" description="Helical" evidence="8">
    <location>
        <begin position="58"/>
        <end position="77"/>
    </location>
</feature>
<dbReference type="GO" id="GO:0005886">
    <property type="term" value="C:plasma membrane"/>
    <property type="evidence" value="ECO:0007669"/>
    <property type="project" value="UniProtKB-SubCell"/>
</dbReference>
<dbReference type="RefSeq" id="WP_146887378.1">
    <property type="nucleotide sequence ID" value="NZ_BJXB01000020.1"/>
</dbReference>
<dbReference type="Gene3D" id="1.10.3730.20">
    <property type="match status" value="1"/>
</dbReference>
<keyword evidence="2" id="KW-0813">Transport</keyword>
<keyword evidence="5 8" id="KW-1133">Transmembrane helix</keyword>
<proteinExistence type="inferred from homology"/>
<dbReference type="PANTHER" id="PTHR30561:SF0">
    <property type="entry name" value="GUANIDINIUM EXPORTER"/>
    <property type="match status" value="1"/>
</dbReference>
<evidence type="ECO:0000256" key="7">
    <source>
        <dbReference type="RuleBase" id="RU003942"/>
    </source>
</evidence>
<gene>
    <name evidence="9" type="ORF">DC3_39950</name>
</gene>
<dbReference type="InterPro" id="IPR037185">
    <property type="entry name" value="EmrE-like"/>
</dbReference>
<dbReference type="OrthoDB" id="21828at2"/>
<organism evidence="9 10">
    <name type="scientific">Deinococcus cellulosilyticus (strain DSM 18568 / NBRC 106333 / KACC 11606 / 5516J-15)</name>
    <dbReference type="NCBI Taxonomy" id="1223518"/>
    <lineage>
        <taxon>Bacteria</taxon>
        <taxon>Thermotogati</taxon>
        <taxon>Deinococcota</taxon>
        <taxon>Deinococci</taxon>
        <taxon>Deinococcales</taxon>
        <taxon>Deinococcaceae</taxon>
        <taxon>Deinococcus</taxon>
    </lineage>
</organism>
<comment type="similarity">
    <text evidence="7">Belongs to the drug/metabolite transporter (DMT) superfamily. Small multidrug resistance (SMR) (TC 2.A.7.1) family.</text>
</comment>
<dbReference type="EMBL" id="BJXB01000020">
    <property type="protein sequence ID" value="GEM48360.1"/>
    <property type="molecule type" value="Genomic_DNA"/>
</dbReference>